<reference evidence="6" key="1">
    <citation type="submission" date="2018-05" db="EMBL/GenBank/DDBJ databases">
        <authorList>
            <person name="Lanie J.A."/>
            <person name="Ng W.-L."/>
            <person name="Kazmierczak K.M."/>
            <person name="Andrzejewski T.M."/>
            <person name="Davidsen T.M."/>
            <person name="Wayne K.J."/>
            <person name="Tettelin H."/>
            <person name="Glass J.I."/>
            <person name="Rusch D."/>
            <person name="Podicherti R."/>
            <person name="Tsui H.-C.T."/>
            <person name="Winkler M.E."/>
        </authorList>
    </citation>
    <scope>NUCLEOTIDE SEQUENCE</scope>
</reference>
<dbReference type="PANTHER" id="PTHR43289">
    <property type="entry name" value="MITOGEN-ACTIVATED PROTEIN KINASE KINASE KINASE 20-RELATED"/>
    <property type="match status" value="1"/>
</dbReference>
<evidence type="ECO:0000313" key="6">
    <source>
        <dbReference type="EMBL" id="SVC97075.1"/>
    </source>
</evidence>
<protein>
    <recommendedName>
        <fullName evidence="5">Protein kinase domain-containing protein</fullName>
    </recommendedName>
</protein>
<organism evidence="6">
    <name type="scientific">marine metagenome</name>
    <dbReference type="NCBI Taxonomy" id="408172"/>
    <lineage>
        <taxon>unclassified sequences</taxon>
        <taxon>metagenomes</taxon>
        <taxon>ecological metagenomes</taxon>
    </lineage>
</organism>
<dbReference type="GO" id="GO:0005524">
    <property type="term" value="F:ATP binding"/>
    <property type="evidence" value="ECO:0007669"/>
    <property type="project" value="UniProtKB-KW"/>
</dbReference>
<dbReference type="InterPro" id="IPR011009">
    <property type="entry name" value="Kinase-like_dom_sf"/>
</dbReference>
<evidence type="ECO:0000259" key="5">
    <source>
        <dbReference type="PROSITE" id="PS50011"/>
    </source>
</evidence>
<keyword evidence="3" id="KW-0418">Kinase</keyword>
<feature type="non-terminal residue" evidence="6">
    <location>
        <position position="101"/>
    </location>
</feature>
<evidence type="ECO:0000256" key="3">
    <source>
        <dbReference type="ARBA" id="ARBA00022777"/>
    </source>
</evidence>
<dbReference type="EMBL" id="UINC01121719">
    <property type="protein sequence ID" value="SVC97075.1"/>
    <property type="molecule type" value="Genomic_DNA"/>
</dbReference>
<dbReference type="Pfam" id="PF00069">
    <property type="entry name" value="Pkinase"/>
    <property type="match status" value="1"/>
</dbReference>
<evidence type="ECO:0000256" key="2">
    <source>
        <dbReference type="ARBA" id="ARBA00022741"/>
    </source>
</evidence>
<accession>A0A382RIU0</accession>
<proteinExistence type="predicted"/>
<dbReference type="SUPFAM" id="SSF56112">
    <property type="entry name" value="Protein kinase-like (PK-like)"/>
    <property type="match status" value="1"/>
</dbReference>
<dbReference type="InterPro" id="IPR017441">
    <property type="entry name" value="Protein_kinase_ATP_BS"/>
</dbReference>
<dbReference type="PROSITE" id="PS50011">
    <property type="entry name" value="PROTEIN_KINASE_DOM"/>
    <property type="match status" value="1"/>
</dbReference>
<dbReference type="AlphaFoldDB" id="A0A382RIU0"/>
<sequence length="101" mass="11219">MTDQISDTVARLNAALEGRYRIDRELGEGGMATVYLADDLRHERKVAVKVLKPELAAVVGADRFLAEIKTTANLQHPHILPLFDSGEADSFLFYVMPYVEG</sequence>
<keyword evidence="1" id="KW-0808">Transferase</keyword>
<feature type="domain" description="Protein kinase" evidence="5">
    <location>
        <begin position="20"/>
        <end position="101"/>
    </location>
</feature>
<dbReference type="Gene3D" id="3.30.200.20">
    <property type="entry name" value="Phosphorylase Kinase, domain 1"/>
    <property type="match status" value="1"/>
</dbReference>
<evidence type="ECO:0000256" key="1">
    <source>
        <dbReference type="ARBA" id="ARBA00022679"/>
    </source>
</evidence>
<name>A0A382RIU0_9ZZZZ</name>
<evidence type="ECO:0000256" key="4">
    <source>
        <dbReference type="ARBA" id="ARBA00022840"/>
    </source>
</evidence>
<dbReference type="PANTHER" id="PTHR43289:SF6">
    <property type="entry name" value="SERINE_THREONINE-PROTEIN KINASE NEKL-3"/>
    <property type="match status" value="1"/>
</dbReference>
<keyword evidence="4" id="KW-0067">ATP-binding</keyword>
<dbReference type="GO" id="GO:0004674">
    <property type="term" value="F:protein serine/threonine kinase activity"/>
    <property type="evidence" value="ECO:0007669"/>
    <property type="project" value="TreeGrafter"/>
</dbReference>
<dbReference type="PROSITE" id="PS00107">
    <property type="entry name" value="PROTEIN_KINASE_ATP"/>
    <property type="match status" value="1"/>
</dbReference>
<gene>
    <name evidence="6" type="ORF">METZ01_LOCUS349929</name>
</gene>
<keyword evidence="2" id="KW-0547">Nucleotide-binding</keyword>
<dbReference type="InterPro" id="IPR000719">
    <property type="entry name" value="Prot_kinase_dom"/>
</dbReference>